<protein>
    <submittedName>
        <fullName evidence="3">Gfo/Idh/MocA family oxidoreductase</fullName>
    </submittedName>
</protein>
<organism evidence="3 4">
    <name type="scientific">Pontiella agarivorans</name>
    <dbReference type="NCBI Taxonomy" id="3038953"/>
    <lineage>
        <taxon>Bacteria</taxon>
        <taxon>Pseudomonadati</taxon>
        <taxon>Kiritimatiellota</taxon>
        <taxon>Kiritimatiellia</taxon>
        <taxon>Kiritimatiellales</taxon>
        <taxon>Pontiellaceae</taxon>
        <taxon>Pontiella</taxon>
    </lineage>
</organism>
<proteinExistence type="predicted"/>
<evidence type="ECO:0000259" key="1">
    <source>
        <dbReference type="Pfam" id="PF01408"/>
    </source>
</evidence>
<evidence type="ECO:0000259" key="2">
    <source>
        <dbReference type="Pfam" id="PF19051"/>
    </source>
</evidence>
<dbReference type="PANTHER" id="PTHR43818:SF10">
    <property type="entry name" value="NADH-DEPENDENT DEHYDROGENASE-RELATED"/>
    <property type="match status" value="1"/>
</dbReference>
<gene>
    <name evidence="3" type="ORF">P9H32_07410</name>
</gene>
<dbReference type="PANTHER" id="PTHR43818">
    <property type="entry name" value="BCDNA.GH03377"/>
    <property type="match status" value="1"/>
</dbReference>
<evidence type="ECO:0000313" key="3">
    <source>
        <dbReference type="EMBL" id="MDZ8118457.1"/>
    </source>
</evidence>
<dbReference type="Gene3D" id="3.40.50.720">
    <property type="entry name" value="NAD(P)-binding Rossmann-like Domain"/>
    <property type="match status" value="1"/>
</dbReference>
<dbReference type="InterPro" id="IPR050463">
    <property type="entry name" value="Gfo/Idh/MocA_oxidrdct_glycsds"/>
</dbReference>
<feature type="domain" description="Gfo/Idh/MocA-like oxidoreductase N-terminal" evidence="1">
    <location>
        <begin position="37"/>
        <end position="153"/>
    </location>
</feature>
<name>A0ABU5MWF4_9BACT</name>
<dbReference type="Gene3D" id="3.30.360.10">
    <property type="entry name" value="Dihydrodipicolinate Reductase, domain 2"/>
    <property type="match status" value="1"/>
</dbReference>
<dbReference type="InterPro" id="IPR006311">
    <property type="entry name" value="TAT_signal"/>
</dbReference>
<dbReference type="Pfam" id="PF19051">
    <property type="entry name" value="GFO_IDH_MocA_C2"/>
    <property type="match status" value="1"/>
</dbReference>
<sequence>MSKPNRRTMLKAGAVGAAFIPARFSIGKPGPSANSKLNIAMIGSCNIAGMAYAGCKGENIVALADVDSKMLDWAVSSAEDRKNARCFTDFREMLDKMDKEIDAVCISTPDHTHFVATIDAMRRGKHVCTQKPLTHNIWEARMLQKAKAQYGVVTNMAVQGHTFDGIRSMREWYEADVFGQINEVHSWIHGPLWEEYDGKTNKYWHKPSSLPPKQDPIPANLNWDLWLGPLAGDTPYNHLFHPKSWRGYNKFGNGIFGDWMPHIADAAVSILDLTSPTVVELEDSEGGNEWLVPDGNRVRWEFSQRGEKDPCTFYWYNGGEKFRVPTPKEWDWSGWLPWAGTIYNGEKNNAYTDERSNHPRLTNKEAMKAFKAAGYPDEKYERVEGGPFAEWVRAIKGDGPEPGANFDFSAPFTEMMLLGVLASRFGGKIEWDSKSMRITNRPELNQFLKEPIREGWDYSEYLEG</sequence>
<dbReference type="SUPFAM" id="SSF51735">
    <property type="entry name" value="NAD(P)-binding Rossmann-fold domains"/>
    <property type="match status" value="1"/>
</dbReference>
<accession>A0ABU5MWF4</accession>
<dbReference type="InterPro" id="IPR000683">
    <property type="entry name" value="Gfo/Idh/MocA-like_OxRdtase_N"/>
</dbReference>
<dbReference type="Pfam" id="PF01408">
    <property type="entry name" value="GFO_IDH_MocA"/>
    <property type="match status" value="1"/>
</dbReference>
<feature type="domain" description="Gfo/Idh/MocA-like oxidoreductase bacterial type C-terminal" evidence="2">
    <location>
        <begin position="203"/>
        <end position="282"/>
    </location>
</feature>
<dbReference type="Proteomes" id="UP001290861">
    <property type="component" value="Unassembled WGS sequence"/>
</dbReference>
<dbReference type="InterPro" id="IPR036291">
    <property type="entry name" value="NAD(P)-bd_dom_sf"/>
</dbReference>
<evidence type="ECO:0000313" key="4">
    <source>
        <dbReference type="Proteomes" id="UP001290861"/>
    </source>
</evidence>
<dbReference type="EMBL" id="JARVCO010000008">
    <property type="protein sequence ID" value="MDZ8118457.1"/>
    <property type="molecule type" value="Genomic_DNA"/>
</dbReference>
<dbReference type="PROSITE" id="PS51318">
    <property type="entry name" value="TAT"/>
    <property type="match status" value="1"/>
</dbReference>
<dbReference type="RefSeq" id="WP_322608257.1">
    <property type="nucleotide sequence ID" value="NZ_JARVCO010000008.1"/>
</dbReference>
<keyword evidence="4" id="KW-1185">Reference proteome</keyword>
<comment type="caution">
    <text evidence="3">The sequence shown here is derived from an EMBL/GenBank/DDBJ whole genome shotgun (WGS) entry which is preliminary data.</text>
</comment>
<dbReference type="SUPFAM" id="SSF55347">
    <property type="entry name" value="Glyceraldehyde-3-phosphate dehydrogenase-like, C-terminal domain"/>
    <property type="match status" value="1"/>
</dbReference>
<reference evidence="3 4" key="1">
    <citation type="journal article" date="2024" name="Appl. Environ. Microbiol.">
        <title>Pontiella agarivorans sp. nov., a novel marine anaerobic bacterium capable of degrading macroalgal polysaccharides and fixing nitrogen.</title>
        <authorList>
            <person name="Liu N."/>
            <person name="Kivenson V."/>
            <person name="Peng X."/>
            <person name="Cui Z."/>
            <person name="Lankiewicz T.S."/>
            <person name="Gosselin K.M."/>
            <person name="English C.J."/>
            <person name="Blair E.M."/>
            <person name="O'Malley M.A."/>
            <person name="Valentine D.L."/>
        </authorList>
    </citation>
    <scope>NUCLEOTIDE SEQUENCE [LARGE SCALE GENOMIC DNA]</scope>
    <source>
        <strain evidence="3 4">NLcol2</strain>
    </source>
</reference>
<dbReference type="InterPro" id="IPR043906">
    <property type="entry name" value="Gfo/Idh/MocA_OxRdtase_bact_C"/>
</dbReference>